<dbReference type="InterPro" id="IPR000456">
    <property type="entry name" value="Ribosomal_bL17"/>
</dbReference>
<organism evidence="6 7">
    <name type="scientific">Cyberlindnera jadinii (strain ATCC 18201 / CBS 1600 / BCRC 20928 / JCM 3617 / NBRC 0987 / NRRL Y-1542)</name>
    <name type="common">Torula yeast</name>
    <name type="synonym">Candida utilis</name>
    <dbReference type="NCBI Taxonomy" id="983966"/>
    <lineage>
        <taxon>Eukaryota</taxon>
        <taxon>Fungi</taxon>
        <taxon>Dikarya</taxon>
        <taxon>Ascomycota</taxon>
        <taxon>Saccharomycotina</taxon>
        <taxon>Saccharomycetes</taxon>
        <taxon>Phaffomycetales</taxon>
        <taxon>Phaffomycetaceae</taxon>
        <taxon>Cyberlindnera</taxon>
    </lineage>
</organism>
<dbReference type="Proteomes" id="UP000038830">
    <property type="component" value="Unassembled WGS sequence"/>
</dbReference>
<feature type="region of interest" description="Disordered" evidence="5">
    <location>
        <begin position="1"/>
        <end position="32"/>
    </location>
</feature>
<dbReference type="NCBIfam" id="TIGR00059">
    <property type="entry name" value="L17"/>
    <property type="match status" value="1"/>
</dbReference>
<dbReference type="EMBL" id="CDQK01000002">
    <property type="protein sequence ID" value="CEP21757.1"/>
    <property type="molecule type" value="Genomic_DNA"/>
</dbReference>
<dbReference type="InterPro" id="IPR036373">
    <property type="entry name" value="Ribosomal_bL17_sf"/>
</dbReference>
<dbReference type="Gene3D" id="3.90.1030.10">
    <property type="entry name" value="Ribosomal protein L17"/>
    <property type="match status" value="1"/>
</dbReference>
<evidence type="ECO:0000256" key="5">
    <source>
        <dbReference type="SAM" id="MobiDB-lite"/>
    </source>
</evidence>
<dbReference type="GO" id="GO:0003735">
    <property type="term" value="F:structural constituent of ribosome"/>
    <property type="evidence" value="ECO:0007669"/>
    <property type="project" value="InterPro"/>
</dbReference>
<dbReference type="GO" id="GO:0006412">
    <property type="term" value="P:translation"/>
    <property type="evidence" value="ECO:0007669"/>
    <property type="project" value="InterPro"/>
</dbReference>
<name>A0A0H5C2G4_CYBJN</name>
<reference evidence="7" key="1">
    <citation type="journal article" date="2015" name="J. Biotechnol.">
        <title>The structure of the Cyberlindnera jadinii genome and its relation to Candida utilis analyzed by the occurrence of single nucleotide polymorphisms.</title>
        <authorList>
            <person name="Rupp O."/>
            <person name="Brinkrolf K."/>
            <person name="Buerth C."/>
            <person name="Kunigo M."/>
            <person name="Schneider J."/>
            <person name="Jaenicke S."/>
            <person name="Goesmann A."/>
            <person name="Puehler A."/>
            <person name="Jaeger K.-E."/>
            <person name="Ernst J.F."/>
        </authorList>
    </citation>
    <scope>NUCLEOTIDE SEQUENCE [LARGE SCALE GENOMIC DNA]</scope>
    <source>
        <strain evidence="7">ATCC 18201 / CBS 1600 / BCRC 20928 / JCM 3617 / NBRC 0987 / NRRL Y-1542</strain>
    </source>
</reference>
<dbReference type="Pfam" id="PF01196">
    <property type="entry name" value="Ribosomal_L17"/>
    <property type="match status" value="1"/>
</dbReference>
<dbReference type="AlphaFoldDB" id="A0A0H5C2G4"/>
<evidence type="ECO:0000256" key="3">
    <source>
        <dbReference type="ARBA" id="ARBA00023274"/>
    </source>
</evidence>
<keyword evidence="2 4" id="KW-0689">Ribosomal protein</keyword>
<dbReference type="Gene3D" id="1.10.246.170">
    <property type="match status" value="1"/>
</dbReference>
<comment type="similarity">
    <text evidence="1 4">Belongs to the bacterial ribosomal protein bL17 family.</text>
</comment>
<evidence type="ECO:0000256" key="4">
    <source>
        <dbReference type="RuleBase" id="RU000660"/>
    </source>
</evidence>
<proteinExistence type="inferred from homology"/>
<dbReference type="SUPFAM" id="SSF64263">
    <property type="entry name" value="Prokaryotic ribosomal protein L17"/>
    <property type="match status" value="1"/>
</dbReference>
<evidence type="ECO:0000313" key="7">
    <source>
        <dbReference type="Proteomes" id="UP000038830"/>
    </source>
</evidence>
<evidence type="ECO:0000256" key="1">
    <source>
        <dbReference type="ARBA" id="ARBA00008777"/>
    </source>
</evidence>
<dbReference type="GO" id="GO:0005762">
    <property type="term" value="C:mitochondrial large ribosomal subunit"/>
    <property type="evidence" value="ECO:0007669"/>
    <property type="project" value="TreeGrafter"/>
</dbReference>
<dbReference type="PANTHER" id="PTHR14413:SF16">
    <property type="entry name" value="LARGE RIBOSOMAL SUBUNIT PROTEIN BL17M"/>
    <property type="match status" value="1"/>
</dbReference>
<evidence type="ECO:0000313" key="6">
    <source>
        <dbReference type="EMBL" id="CEP21757.1"/>
    </source>
</evidence>
<protein>
    <submittedName>
        <fullName evidence="6">60S ribosomal protein L8, mitochondrial</fullName>
    </submittedName>
</protein>
<keyword evidence="3 4" id="KW-0687">Ribonucleoprotein</keyword>
<sequence length="231" mass="26621">MDKLDKRQGHQGQTTRCLKRSTMGVTRHLGRDHKHKRALLRNLVTALFEHESITTTHAKAKETQRLADKLISLTKKDDVELAKSLASSEVFKHGETLPKLFGELKERYNSRVGGFTRVLRLEPRLGDNAEQSIVELVDGKREMKFWMTARIVARLEKQGLEIDELTKHNVDKLVKNRPNGTEEFTQLVERMKEEFYKTEESLESLPSDNLRSPVQPVLKNSIEIVPRPTKE</sequence>
<dbReference type="PANTHER" id="PTHR14413">
    <property type="entry name" value="RIBOSOMAL PROTEIN L17"/>
    <property type="match status" value="1"/>
</dbReference>
<evidence type="ECO:0000256" key="2">
    <source>
        <dbReference type="ARBA" id="ARBA00022980"/>
    </source>
</evidence>
<accession>A0A0H5C2G4</accession>
<gene>
    <name evidence="6" type="ORF">BN1211_1953</name>
</gene>